<dbReference type="PRINTS" id="PR00508">
    <property type="entry name" value="S21N4MTFRASE"/>
</dbReference>
<proteinExistence type="inferred from homology"/>
<dbReference type="EC" id="2.1.1.-" evidence="3"/>
<comment type="similarity">
    <text evidence="3">Belongs to the N(4)/N(6)-methyltransferase family.</text>
</comment>
<evidence type="ECO:0000256" key="4">
    <source>
        <dbReference type="SAM" id="MobiDB-lite"/>
    </source>
</evidence>
<dbReference type="RefSeq" id="WP_307814624.1">
    <property type="nucleotide sequence ID" value="NZ_BAAALZ010000001.1"/>
</dbReference>
<evidence type="ECO:0000256" key="1">
    <source>
        <dbReference type="ARBA" id="ARBA00022603"/>
    </source>
</evidence>
<organism evidence="6 7">
    <name type="scientific">Leucobacter aridicollis</name>
    <dbReference type="NCBI Taxonomy" id="283878"/>
    <lineage>
        <taxon>Bacteria</taxon>
        <taxon>Bacillati</taxon>
        <taxon>Actinomycetota</taxon>
        <taxon>Actinomycetes</taxon>
        <taxon>Micrococcales</taxon>
        <taxon>Microbacteriaceae</taxon>
        <taxon>Leucobacter</taxon>
    </lineage>
</organism>
<dbReference type="AlphaFoldDB" id="A0A852R086"/>
<dbReference type="GO" id="GO:0008170">
    <property type="term" value="F:N-methyltransferase activity"/>
    <property type="evidence" value="ECO:0007669"/>
    <property type="project" value="InterPro"/>
</dbReference>
<dbReference type="InterPro" id="IPR029063">
    <property type="entry name" value="SAM-dependent_MTases_sf"/>
</dbReference>
<dbReference type="GO" id="GO:0032259">
    <property type="term" value="P:methylation"/>
    <property type="evidence" value="ECO:0007669"/>
    <property type="project" value="UniProtKB-KW"/>
</dbReference>
<protein>
    <recommendedName>
        <fullName evidence="3">Methyltransferase</fullName>
        <ecNumber evidence="3">2.1.1.-</ecNumber>
    </recommendedName>
</protein>
<evidence type="ECO:0000256" key="2">
    <source>
        <dbReference type="ARBA" id="ARBA00022679"/>
    </source>
</evidence>
<keyword evidence="2 6" id="KW-0808">Transferase</keyword>
<dbReference type="Proteomes" id="UP000586095">
    <property type="component" value="Unassembled WGS sequence"/>
</dbReference>
<dbReference type="Pfam" id="PF01555">
    <property type="entry name" value="N6_N4_Mtase"/>
    <property type="match status" value="1"/>
</dbReference>
<accession>A0A852R086</accession>
<name>A0A852R086_9MICO</name>
<evidence type="ECO:0000313" key="7">
    <source>
        <dbReference type="Proteomes" id="UP000586095"/>
    </source>
</evidence>
<dbReference type="GO" id="GO:0003677">
    <property type="term" value="F:DNA binding"/>
    <property type="evidence" value="ECO:0007669"/>
    <property type="project" value="InterPro"/>
</dbReference>
<evidence type="ECO:0000259" key="5">
    <source>
        <dbReference type="Pfam" id="PF01555"/>
    </source>
</evidence>
<dbReference type="InterPro" id="IPR002941">
    <property type="entry name" value="DNA_methylase_N4/N6"/>
</dbReference>
<dbReference type="EMBL" id="JACCBD010000001">
    <property type="protein sequence ID" value="NYD27021.1"/>
    <property type="molecule type" value="Genomic_DNA"/>
</dbReference>
<reference evidence="6 7" key="1">
    <citation type="submission" date="2020-07" db="EMBL/GenBank/DDBJ databases">
        <title>Sequencing the genomes of 1000 actinobacteria strains.</title>
        <authorList>
            <person name="Klenk H.-P."/>
        </authorList>
    </citation>
    <scope>NUCLEOTIDE SEQUENCE [LARGE SCALE GENOMIC DNA]</scope>
    <source>
        <strain evidence="6 7">DSM 17380</strain>
    </source>
</reference>
<dbReference type="Gene3D" id="3.40.50.150">
    <property type="entry name" value="Vaccinia Virus protein VP39"/>
    <property type="match status" value="2"/>
</dbReference>
<sequence length="256" mass="27205">MGITHSAGAPGIASTAVATPREDERLGPGGGASPLDAALFASHSTFEAERPAAADEDVHMIAAIVNHIIERCTAPDDLVIDPFAGFGTTLARAAALGRRAFGVELLPERVEHVRRASPAVTVVEGDARELLRLARTTTPTVSDGSAALILTSPPYMTANDHDADPLTAYERDGGDYERYLTELGLVAAQCARLVRPGGYVVWNVADIRHGGSTTPLIADCTRALNRHLAHAGTTEIRWDTYPHDLVADALLVFRRA</sequence>
<evidence type="ECO:0000313" key="6">
    <source>
        <dbReference type="EMBL" id="NYD27021.1"/>
    </source>
</evidence>
<gene>
    <name evidence="6" type="ORF">BJ960_001824</name>
</gene>
<feature type="domain" description="DNA methylase N-4/N-6" evidence="5">
    <location>
        <begin position="63"/>
        <end position="112"/>
    </location>
</feature>
<dbReference type="InterPro" id="IPR001091">
    <property type="entry name" value="RM_Methyltransferase"/>
</dbReference>
<evidence type="ECO:0000256" key="3">
    <source>
        <dbReference type="RuleBase" id="RU362026"/>
    </source>
</evidence>
<keyword evidence="1 6" id="KW-0489">Methyltransferase</keyword>
<comment type="caution">
    <text evidence="6">The sequence shown here is derived from an EMBL/GenBank/DDBJ whole genome shotgun (WGS) entry which is preliminary data.</text>
</comment>
<feature type="region of interest" description="Disordered" evidence="4">
    <location>
        <begin position="1"/>
        <end position="33"/>
    </location>
</feature>
<keyword evidence="7" id="KW-1185">Reference proteome</keyword>
<dbReference type="SUPFAM" id="SSF53335">
    <property type="entry name" value="S-adenosyl-L-methionine-dependent methyltransferases"/>
    <property type="match status" value="1"/>
</dbReference>